<dbReference type="PANTHER" id="PTHR12526">
    <property type="entry name" value="GLYCOSYLTRANSFERASE"/>
    <property type="match status" value="1"/>
</dbReference>
<comment type="caution">
    <text evidence="1">The sequence shown here is derived from an EMBL/GenBank/DDBJ whole genome shotgun (WGS) entry which is preliminary data.</text>
</comment>
<sequence length="402" mass="44062">MTKPPLLYLVHRIPYPPNKGDKVRSFNLLKHYARHYRVFLATFIDDKADEVHADALLEWCEAVHCERLSPRLARLASLRGLVTGEALTLAYYRNRSLARWVSTTIATQGIRRAAVFCSSMMQYIEANPGLRTLADYCDVDSAKWAEYASTHSGPLSWLYRREGGKLLAFERHAVGLTCGVTFVSEAEAALFRQLAPECGKHVHAVSNGVDAEYFSPVNGRPSPFNTSERAIVFTGAMDYWPNVDAVVWFAREVWPTVSRANPDLSFWVVGMNPASEVKSLADVAGIRVTGSVPDVRPYLQHATAVVAPLRIARGIQNKVLEAMAMARPVIASSAAATGIDAALGTELLVADAASEFANTLQSVIDNEARSRAIGAAARARVVSDYSWEAHLVKLDSLFEGAL</sequence>
<dbReference type="CDD" id="cd03801">
    <property type="entry name" value="GT4_PimA-like"/>
    <property type="match status" value="1"/>
</dbReference>
<accession>A0A840BL32</accession>
<dbReference type="Pfam" id="PF13692">
    <property type="entry name" value="Glyco_trans_1_4"/>
    <property type="match status" value="1"/>
</dbReference>
<dbReference type="NCBIfam" id="TIGR03087">
    <property type="entry name" value="stp1"/>
    <property type="match status" value="1"/>
</dbReference>
<dbReference type="GO" id="GO:0016757">
    <property type="term" value="F:glycosyltransferase activity"/>
    <property type="evidence" value="ECO:0007669"/>
    <property type="project" value="TreeGrafter"/>
</dbReference>
<protein>
    <submittedName>
        <fullName evidence="1">Sugar transferase (PEP-CTERM/EpsH1 system associated)</fullName>
    </submittedName>
</protein>
<organism evidence="1 2">
    <name type="scientific">Niveibacterium umoris</name>
    <dbReference type="NCBI Taxonomy" id="1193620"/>
    <lineage>
        <taxon>Bacteria</taxon>
        <taxon>Pseudomonadati</taxon>
        <taxon>Pseudomonadota</taxon>
        <taxon>Betaproteobacteria</taxon>
        <taxon>Rhodocyclales</taxon>
        <taxon>Rhodocyclaceae</taxon>
        <taxon>Niveibacterium</taxon>
    </lineage>
</organism>
<dbReference type="SUPFAM" id="SSF53756">
    <property type="entry name" value="UDP-Glycosyltransferase/glycogen phosphorylase"/>
    <property type="match status" value="1"/>
</dbReference>
<proteinExistence type="predicted"/>
<dbReference type="RefSeq" id="WP_183634148.1">
    <property type="nucleotide sequence ID" value="NZ_BAABLE010000011.1"/>
</dbReference>
<evidence type="ECO:0000313" key="1">
    <source>
        <dbReference type="EMBL" id="MBB4012332.1"/>
    </source>
</evidence>
<dbReference type="InterPro" id="IPR017521">
    <property type="entry name" value="Sugar_tfrase_PEP-CTERM_Stp1"/>
</dbReference>
<dbReference type="Gene3D" id="3.40.50.2000">
    <property type="entry name" value="Glycogen Phosphorylase B"/>
    <property type="match status" value="2"/>
</dbReference>
<dbReference type="EMBL" id="JACIET010000001">
    <property type="protein sequence ID" value="MBB4012332.1"/>
    <property type="molecule type" value="Genomic_DNA"/>
</dbReference>
<reference evidence="1 2" key="1">
    <citation type="submission" date="2020-08" db="EMBL/GenBank/DDBJ databases">
        <title>Genomic Encyclopedia of Type Strains, Phase IV (KMG-IV): sequencing the most valuable type-strain genomes for metagenomic binning, comparative biology and taxonomic classification.</title>
        <authorList>
            <person name="Goeker M."/>
        </authorList>
    </citation>
    <scope>NUCLEOTIDE SEQUENCE [LARGE SCALE GENOMIC DNA]</scope>
    <source>
        <strain evidence="1 2">DSM 106739</strain>
    </source>
</reference>
<dbReference type="AlphaFoldDB" id="A0A840BL32"/>
<evidence type="ECO:0000313" key="2">
    <source>
        <dbReference type="Proteomes" id="UP000561045"/>
    </source>
</evidence>
<dbReference type="PANTHER" id="PTHR12526:SF600">
    <property type="entry name" value="GLYCOSYL TRANSFERASE GROUP 1"/>
    <property type="match status" value="1"/>
</dbReference>
<keyword evidence="1" id="KW-0808">Transferase</keyword>
<name>A0A840BL32_9RHOO</name>
<keyword evidence="2" id="KW-1185">Reference proteome</keyword>
<gene>
    <name evidence="1" type="ORF">GGR36_001640</name>
</gene>
<dbReference type="Proteomes" id="UP000561045">
    <property type="component" value="Unassembled WGS sequence"/>
</dbReference>